<keyword evidence="8" id="KW-1185">Reference proteome</keyword>
<dbReference type="EMBL" id="FNDT01000017">
    <property type="protein sequence ID" value="SDI65146.1"/>
    <property type="molecule type" value="Genomic_DNA"/>
</dbReference>
<dbReference type="GO" id="GO:0005829">
    <property type="term" value="C:cytosol"/>
    <property type="evidence" value="ECO:0007669"/>
    <property type="project" value="TreeGrafter"/>
</dbReference>
<dbReference type="InterPro" id="IPR029753">
    <property type="entry name" value="D-isomer_DH_CS"/>
</dbReference>
<accession>A0A1G8MB28</accession>
<dbReference type="STRING" id="335973.SAMN04488693_11715"/>
<keyword evidence="2 4" id="KW-0560">Oxidoreductase</keyword>
<evidence type="ECO:0000313" key="7">
    <source>
        <dbReference type="EMBL" id="SDI65146.1"/>
    </source>
</evidence>
<protein>
    <submittedName>
        <fullName evidence="7">Glyoxylate reductase</fullName>
    </submittedName>
</protein>
<dbReference type="OrthoDB" id="117809at2"/>
<dbReference type="InterPro" id="IPR050223">
    <property type="entry name" value="D-isomer_2-hydroxyacid_DH"/>
</dbReference>
<proteinExistence type="inferred from homology"/>
<dbReference type="AlphaFoldDB" id="A0A1G8MB28"/>
<dbReference type="CDD" id="cd05301">
    <property type="entry name" value="GDH"/>
    <property type="match status" value="1"/>
</dbReference>
<feature type="domain" description="D-isomer specific 2-hydroxyacid dehydrogenase catalytic" evidence="5">
    <location>
        <begin position="21"/>
        <end position="323"/>
    </location>
</feature>
<dbReference type="Pfam" id="PF02826">
    <property type="entry name" value="2-Hacid_dh_C"/>
    <property type="match status" value="1"/>
</dbReference>
<feature type="domain" description="D-isomer specific 2-hydroxyacid dehydrogenase NAD-binding" evidence="6">
    <location>
        <begin position="117"/>
        <end position="292"/>
    </location>
</feature>
<dbReference type="SUPFAM" id="SSF52283">
    <property type="entry name" value="Formate/glycerate dehydrogenase catalytic domain-like"/>
    <property type="match status" value="1"/>
</dbReference>
<sequence length="330" mass="35158">MSGSGNRPLVAVTRSSLPGGALDRLRKHADVVLWPDDDDVPAAGVALRDLARGADAVLAPYAKVDREFLEAVRGSVRIVALPSAGYDAVDVGAALEAGVMITNAPDVLHETTADTTFALMLLARRLLFPAARDLHEGRWKRARFDEHLGLDVTGATLGLAGYGQIAQAVARRAAGFGMTVLHSLSRTGTTDLSTAVEWRELLERSDIVSLHVPLTPETRHLIGAAELALMKPTATLINTARGPVVDTEALLRALDDGEIHSAGLDVFDVEPLRDPKHPVLTHPRIAALPHVGSATEATRARMVDHAVDNILAVLDGRPPLTPVPELKERG</sequence>
<dbReference type="PANTHER" id="PTHR10996">
    <property type="entry name" value="2-HYDROXYACID DEHYDROGENASE-RELATED"/>
    <property type="match status" value="1"/>
</dbReference>
<dbReference type="Proteomes" id="UP000199258">
    <property type="component" value="Unassembled WGS sequence"/>
</dbReference>
<dbReference type="PROSITE" id="PS00670">
    <property type="entry name" value="D_2_HYDROXYACID_DH_2"/>
    <property type="match status" value="1"/>
</dbReference>
<name>A0A1G8MB28_9MICC</name>
<dbReference type="FunFam" id="3.40.50.720:FF:000203">
    <property type="entry name" value="D-3-phosphoglycerate dehydrogenase (SerA)"/>
    <property type="match status" value="1"/>
</dbReference>
<organism evidence="7 8">
    <name type="scientific">Arthrobacter subterraneus</name>
    <dbReference type="NCBI Taxonomy" id="335973"/>
    <lineage>
        <taxon>Bacteria</taxon>
        <taxon>Bacillati</taxon>
        <taxon>Actinomycetota</taxon>
        <taxon>Actinomycetes</taxon>
        <taxon>Micrococcales</taxon>
        <taxon>Micrococcaceae</taxon>
        <taxon>Arthrobacter</taxon>
    </lineage>
</organism>
<evidence type="ECO:0000256" key="1">
    <source>
        <dbReference type="ARBA" id="ARBA00005854"/>
    </source>
</evidence>
<dbReference type="GO" id="GO:0030267">
    <property type="term" value="F:glyoxylate reductase (NADPH) activity"/>
    <property type="evidence" value="ECO:0007669"/>
    <property type="project" value="TreeGrafter"/>
</dbReference>
<evidence type="ECO:0000259" key="5">
    <source>
        <dbReference type="Pfam" id="PF00389"/>
    </source>
</evidence>
<dbReference type="InterPro" id="IPR006139">
    <property type="entry name" value="D-isomer_2_OHA_DH_cat_dom"/>
</dbReference>
<evidence type="ECO:0000256" key="3">
    <source>
        <dbReference type="ARBA" id="ARBA00023027"/>
    </source>
</evidence>
<dbReference type="GO" id="GO:0051287">
    <property type="term" value="F:NAD binding"/>
    <property type="evidence" value="ECO:0007669"/>
    <property type="project" value="InterPro"/>
</dbReference>
<dbReference type="InterPro" id="IPR006140">
    <property type="entry name" value="D-isomer_DH_NAD-bd"/>
</dbReference>
<comment type="similarity">
    <text evidence="1 4">Belongs to the D-isomer specific 2-hydroxyacid dehydrogenase family.</text>
</comment>
<gene>
    <name evidence="7" type="ORF">SAMN04488693_11715</name>
</gene>
<keyword evidence="3" id="KW-0520">NAD</keyword>
<evidence type="ECO:0000256" key="2">
    <source>
        <dbReference type="ARBA" id="ARBA00023002"/>
    </source>
</evidence>
<dbReference type="PANTHER" id="PTHR10996:SF283">
    <property type="entry name" value="GLYOXYLATE_HYDROXYPYRUVATE REDUCTASE B"/>
    <property type="match status" value="1"/>
</dbReference>
<evidence type="ECO:0000259" key="6">
    <source>
        <dbReference type="Pfam" id="PF02826"/>
    </source>
</evidence>
<dbReference type="Pfam" id="PF00389">
    <property type="entry name" value="2-Hacid_dh"/>
    <property type="match status" value="1"/>
</dbReference>
<evidence type="ECO:0000313" key="8">
    <source>
        <dbReference type="Proteomes" id="UP000199258"/>
    </source>
</evidence>
<dbReference type="GO" id="GO:0016618">
    <property type="term" value="F:hydroxypyruvate reductase [NAD(P)H] activity"/>
    <property type="evidence" value="ECO:0007669"/>
    <property type="project" value="TreeGrafter"/>
</dbReference>
<reference evidence="7 8" key="1">
    <citation type="submission" date="2016-10" db="EMBL/GenBank/DDBJ databases">
        <authorList>
            <person name="de Groot N.N."/>
        </authorList>
    </citation>
    <scope>NUCLEOTIDE SEQUENCE [LARGE SCALE GENOMIC DNA]</scope>
    <source>
        <strain evidence="7 8">NP_1H</strain>
    </source>
</reference>
<dbReference type="Gene3D" id="3.40.50.720">
    <property type="entry name" value="NAD(P)-binding Rossmann-like Domain"/>
    <property type="match status" value="2"/>
</dbReference>
<dbReference type="RefSeq" id="WP_090587689.1">
    <property type="nucleotide sequence ID" value="NZ_FNDT01000017.1"/>
</dbReference>
<dbReference type="SUPFAM" id="SSF51735">
    <property type="entry name" value="NAD(P)-binding Rossmann-fold domains"/>
    <property type="match status" value="1"/>
</dbReference>
<dbReference type="InterPro" id="IPR036291">
    <property type="entry name" value="NAD(P)-bd_dom_sf"/>
</dbReference>
<evidence type="ECO:0000256" key="4">
    <source>
        <dbReference type="RuleBase" id="RU003719"/>
    </source>
</evidence>